<dbReference type="GO" id="GO:0005524">
    <property type="term" value="F:ATP binding"/>
    <property type="evidence" value="ECO:0007669"/>
    <property type="project" value="UniProtKB-KW"/>
</dbReference>
<evidence type="ECO:0000313" key="5">
    <source>
        <dbReference type="Proteomes" id="UP000318380"/>
    </source>
</evidence>
<protein>
    <submittedName>
        <fullName evidence="4">Regulatory LuxR family protein</fullName>
    </submittedName>
</protein>
<evidence type="ECO:0000313" key="4">
    <source>
        <dbReference type="EMBL" id="TWD82414.1"/>
    </source>
</evidence>
<proteinExistence type="predicted"/>
<keyword evidence="1" id="KW-0547">Nucleotide-binding</keyword>
<dbReference type="EMBL" id="VIVK01000001">
    <property type="protein sequence ID" value="TWD82414.1"/>
    <property type="molecule type" value="Genomic_DNA"/>
</dbReference>
<accession>A0A561BU34</accession>
<dbReference type="AlphaFoldDB" id="A0A561BU34"/>
<evidence type="ECO:0000256" key="1">
    <source>
        <dbReference type="ARBA" id="ARBA00022741"/>
    </source>
</evidence>
<dbReference type="Gene3D" id="1.10.10.10">
    <property type="entry name" value="Winged helix-like DNA-binding domain superfamily/Winged helix DNA-binding domain"/>
    <property type="match status" value="1"/>
</dbReference>
<dbReference type="SMART" id="SM00421">
    <property type="entry name" value="HTH_LUXR"/>
    <property type="match status" value="1"/>
</dbReference>
<feature type="domain" description="HTH luxR-type" evidence="3">
    <location>
        <begin position="888"/>
        <end position="953"/>
    </location>
</feature>
<dbReference type="GO" id="GO:0006355">
    <property type="term" value="P:regulation of DNA-templated transcription"/>
    <property type="evidence" value="ECO:0007669"/>
    <property type="project" value="InterPro"/>
</dbReference>
<dbReference type="SUPFAM" id="SSF52540">
    <property type="entry name" value="P-loop containing nucleoside triphosphate hydrolases"/>
    <property type="match status" value="1"/>
</dbReference>
<dbReference type="GO" id="GO:0005737">
    <property type="term" value="C:cytoplasm"/>
    <property type="evidence" value="ECO:0007669"/>
    <property type="project" value="TreeGrafter"/>
</dbReference>
<dbReference type="GO" id="GO:0003677">
    <property type="term" value="F:DNA binding"/>
    <property type="evidence" value="ECO:0007669"/>
    <property type="project" value="InterPro"/>
</dbReference>
<dbReference type="InterPro" id="IPR041664">
    <property type="entry name" value="AAA_16"/>
</dbReference>
<dbReference type="GO" id="GO:0004016">
    <property type="term" value="F:adenylate cyclase activity"/>
    <property type="evidence" value="ECO:0007669"/>
    <property type="project" value="TreeGrafter"/>
</dbReference>
<dbReference type="OrthoDB" id="5476461at2"/>
<dbReference type="Gene3D" id="3.40.50.300">
    <property type="entry name" value="P-loop containing nucleotide triphosphate hydrolases"/>
    <property type="match status" value="1"/>
</dbReference>
<dbReference type="CDD" id="cd06170">
    <property type="entry name" value="LuxR_C_like"/>
    <property type="match status" value="1"/>
</dbReference>
<dbReference type="InterPro" id="IPR016032">
    <property type="entry name" value="Sig_transdc_resp-reg_C-effctor"/>
</dbReference>
<dbReference type="PANTHER" id="PTHR16305">
    <property type="entry name" value="TESTICULAR SOLUBLE ADENYLYL CYCLASE"/>
    <property type="match status" value="1"/>
</dbReference>
<organism evidence="4 5">
    <name type="scientific">Kribbella amoyensis</name>
    <dbReference type="NCBI Taxonomy" id="996641"/>
    <lineage>
        <taxon>Bacteria</taxon>
        <taxon>Bacillati</taxon>
        <taxon>Actinomycetota</taxon>
        <taxon>Actinomycetes</taxon>
        <taxon>Propionibacteriales</taxon>
        <taxon>Kribbellaceae</taxon>
        <taxon>Kribbella</taxon>
    </lineage>
</organism>
<dbReference type="Proteomes" id="UP000318380">
    <property type="component" value="Unassembled WGS sequence"/>
</dbReference>
<dbReference type="Pfam" id="PF00196">
    <property type="entry name" value="GerE"/>
    <property type="match status" value="1"/>
</dbReference>
<dbReference type="Pfam" id="PF13191">
    <property type="entry name" value="AAA_16"/>
    <property type="match status" value="1"/>
</dbReference>
<dbReference type="PANTHER" id="PTHR16305:SF35">
    <property type="entry name" value="TRANSCRIPTIONAL ACTIVATOR DOMAIN"/>
    <property type="match status" value="1"/>
</dbReference>
<name>A0A561BU34_9ACTN</name>
<keyword evidence="2" id="KW-0067">ATP-binding</keyword>
<keyword evidence="5" id="KW-1185">Reference proteome</keyword>
<dbReference type="InterPro" id="IPR027417">
    <property type="entry name" value="P-loop_NTPase"/>
</dbReference>
<dbReference type="PROSITE" id="PS50043">
    <property type="entry name" value="HTH_LUXR_2"/>
    <property type="match status" value="1"/>
</dbReference>
<dbReference type="PRINTS" id="PR00038">
    <property type="entry name" value="HTHLUXR"/>
</dbReference>
<evidence type="ECO:0000256" key="2">
    <source>
        <dbReference type="ARBA" id="ARBA00022840"/>
    </source>
</evidence>
<dbReference type="InterPro" id="IPR000792">
    <property type="entry name" value="Tscrpt_reg_LuxR_C"/>
</dbReference>
<gene>
    <name evidence="4" type="ORF">FB561_3546</name>
</gene>
<sequence>MFGMSGARGRVVSPELVGRDDELARLVAVVSTSPAVAVIEGEAGIGKTRLVAELATRSTGQVFVTGSCRQIHEPFPLGPVLEALRDVSTNLRKTSLSPVAGAVRPFLPELATVLPALPEPLDDRGAETHRLFRGLAEILAALGPAVLALEDLHWADAQTLEFIDYLASVRPAALSVVLTYRREDASPRLMAAAGRWSGGPGQLVLRLTPLDAVATATLAATMLDAAEVSAEFGRYLCERTSGLPFAIEELLALLQARGSLVRRAGGWERRTLDELDVPARIRDAVLERLGRLSPAARGVADAAAVLQVPVAEQVLTATTRLDPTEAVNGLIEALGSGLLGEQRDARIGFRHQLAAQAVYEDLAGPARRALHDRAADALAALAPPPLGQLAHHLHEAGRRDEWVIAAEQAADQAVALRHDVEAARLYEQVLRETKGDAVLRGRLAVKLGQAAVEMLHVAPTVAALLTEVLEDELPPVVRGELRLRLGLLAHVSDDSDPARASALYLAAIDDLAERPDLQAWAMVGLGLPAPGDDPAERRGWLERALVTLERVTDPDFPVFLLGKIAMVMLALGDPLWRQVTAQMIDRTTPASSHRMVANAYTSVGLEAVYVGHYPDAAALLVEAEQRATAAGSPQLGLRVRAAGAVLDYYRGRWDGLGERLRALTDELHESPNFGIDVQAVAACLEAVTGGTQDALDRLAAVLVDAEQRHVVDLLGRPTAVLVRSALDRQAVTTATRLADHLIDLYSSHELWSLLPDALPALVQALAADARTDDAAELVDRCEQEFERLDLPLASAALVRARAELTGSVSFLLEAAEGYARRSAPYDEALAREALAAVQLESGEPGGAENLLAALSCYRELGTRRDDDRATTLARKHGVAVPGRHRGGRRGYGAALSPREQQVAELAATGRTNKEIGAELFLSHKTVDKHLRSALAKLGLRSRTALAHRLTEAGP</sequence>
<reference evidence="4 5" key="1">
    <citation type="submission" date="2019-06" db="EMBL/GenBank/DDBJ databases">
        <title>Sequencing the genomes of 1000 actinobacteria strains.</title>
        <authorList>
            <person name="Klenk H.-P."/>
        </authorList>
    </citation>
    <scope>NUCLEOTIDE SEQUENCE [LARGE SCALE GENOMIC DNA]</scope>
    <source>
        <strain evidence="4 5">DSM 24683</strain>
    </source>
</reference>
<dbReference type="SUPFAM" id="SSF46894">
    <property type="entry name" value="C-terminal effector domain of the bipartite response regulators"/>
    <property type="match status" value="1"/>
</dbReference>
<dbReference type="PROSITE" id="PS00622">
    <property type="entry name" value="HTH_LUXR_1"/>
    <property type="match status" value="1"/>
</dbReference>
<evidence type="ECO:0000259" key="3">
    <source>
        <dbReference type="PROSITE" id="PS50043"/>
    </source>
</evidence>
<comment type="caution">
    <text evidence="4">The sequence shown here is derived from an EMBL/GenBank/DDBJ whole genome shotgun (WGS) entry which is preliminary data.</text>
</comment>
<dbReference type="InterPro" id="IPR036388">
    <property type="entry name" value="WH-like_DNA-bd_sf"/>
</dbReference>